<dbReference type="RefSeq" id="WP_220578333.1">
    <property type="nucleotide sequence ID" value="NZ_RKLT01000001.1"/>
</dbReference>
<evidence type="ECO:0000256" key="1">
    <source>
        <dbReference type="SAM" id="Phobius"/>
    </source>
</evidence>
<comment type="caution">
    <text evidence="2">The sequence shown here is derived from an EMBL/GenBank/DDBJ whole genome shotgun (WGS) entry which is preliminary data.</text>
</comment>
<protein>
    <recommendedName>
        <fullName evidence="4">TM2 domain-containing protein</fullName>
    </recommendedName>
</protein>
<keyword evidence="1" id="KW-1133">Transmembrane helix</keyword>
<feature type="transmembrane region" description="Helical" evidence="1">
    <location>
        <begin position="46"/>
        <end position="72"/>
    </location>
</feature>
<keyword evidence="3" id="KW-1185">Reference proteome</keyword>
<keyword evidence="1" id="KW-0812">Transmembrane</keyword>
<gene>
    <name evidence="2" type="ORF">EGH23_01865</name>
</gene>
<reference evidence="2 3" key="1">
    <citation type="submission" date="2021-06" db="EMBL/GenBank/DDBJ databases">
        <title>Halomicroarcula sp. a new haloarchaeum isolated from saline soil.</title>
        <authorList>
            <person name="Duran-Viseras A."/>
            <person name="Sanchez-Porro C."/>
            <person name="Ventosa A."/>
        </authorList>
    </citation>
    <scope>NUCLEOTIDE SEQUENCE [LARGE SCALE GENOMIC DNA]</scope>
    <source>
        <strain evidence="2 3">F27</strain>
    </source>
</reference>
<sequence>MSGENENSLGIALVLSFFIAGVGQLYQGRTKEGAVVLVGGLLYGAIAFTITLLTAGVAGLVLGPIGIAYWLFNLYDVYAQFLDL</sequence>
<dbReference type="AlphaFoldDB" id="A0AAW4P6P7"/>
<organism evidence="2 3">
    <name type="scientific">Haloarcula nitratireducens</name>
    <dbReference type="NCBI Taxonomy" id="2487749"/>
    <lineage>
        <taxon>Archaea</taxon>
        <taxon>Methanobacteriati</taxon>
        <taxon>Methanobacteriota</taxon>
        <taxon>Stenosarchaea group</taxon>
        <taxon>Halobacteria</taxon>
        <taxon>Halobacteriales</taxon>
        <taxon>Haloarculaceae</taxon>
        <taxon>Haloarcula</taxon>
    </lineage>
</organism>
<evidence type="ECO:0000313" key="2">
    <source>
        <dbReference type="EMBL" id="MBX0293625.1"/>
    </source>
</evidence>
<evidence type="ECO:0000313" key="3">
    <source>
        <dbReference type="Proteomes" id="UP001430455"/>
    </source>
</evidence>
<proteinExistence type="predicted"/>
<evidence type="ECO:0008006" key="4">
    <source>
        <dbReference type="Google" id="ProtNLM"/>
    </source>
</evidence>
<keyword evidence="1" id="KW-0472">Membrane</keyword>
<feature type="transmembrane region" description="Helical" evidence="1">
    <location>
        <begin position="7"/>
        <end position="26"/>
    </location>
</feature>
<name>A0AAW4P6P7_9EURY</name>
<dbReference type="Proteomes" id="UP001430455">
    <property type="component" value="Unassembled WGS sequence"/>
</dbReference>
<accession>A0AAW4P6P7</accession>
<dbReference type="EMBL" id="RKLT01000001">
    <property type="protein sequence ID" value="MBX0293625.1"/>
    <property type="molecule type" value="Genomic_DNA"/>
</dbReference>